<protein>
    <submittedName>
        <fullName evidence="1">Uncharacterized protein</fullName>
    </submittedName>
</protein>
<evidence type="ECO:0000313" key="1">
    <source>
        <dbReference type="EMBL" id="KEQ19395.1"/>
    </source>
</evidence>
<accession>A0A081NLS2</accession>
<reference evidence="1 2" key="1">
    <citation type="submission" date="2014-06" db="EMBL/GenBank/DDBJ databases">
        <title>Whole Genome Sequences of Three Symbiotic Endozoicomonas Bacteria.</title>
        <authorList>
            <person name="Neave M.J."/>
            <person name="Apprill A."/>
            <person name="Voolstra C.R."/>
        </authorList>
    </citation>
    <scope>NUCLEOTIDE SEQUENCE [LARGE SCALE GENOMIC DNA]</scope>
    <source>
        <strain evidence="1 2">DSM 25634</strain>
    </source>
</reference>
<dbReference type="EMBL" id="JOKH01000001">
    <property type="protein sequence ID" value="KEQ19395.1"/>
    <property type="molecule type" value="Genomic_DNA"/>
</dbReference>
<comment type="caution">
    <text evidence="1">The sequence shown here is derived from an EMBL/GenBank/DDBJ whole genome shotgun (WGS) entry which is preliminary data.</text>
</comment>
<keyword evidence="2" id="KW-1185">Reference proteome</keyword>
<dbReference type="Proteomes" id="UP000028073">
    <property type="component" value="Unassembled WGS sequence"/>
</dbReference>
<dbReference type="AlphaFoldDB" id="A0A081NLS2"/>
<sequence>MTIMQTAKTKGRPFIILSPGIMIRNGGHWWSKPSLINGFTSSLYPDPALLRSPMTKPDTKMKIKNENTDYWLSIRSSPLSSTEKPKQVNYSMSNF</sequence>
<gene>
    <name evidence="1" type="ORF">GZ78_05420</name>
</gene>
<organism evidence="1 2">
    <name type="scientific">Endozoicomonas numazuensis</name>
    <dbReference type="NCBI Taxonomy" id="1137799"/>
    <lineage>
        <taxon>Bacteria</taxon>
        <taxon>Pseudomonadati</taxon>
        <taxon>Pseudomonadota</taxon>
        <taxon>Gammaproteobacteria</taxon>
        <taxon>Oceanospirillales</taxon>
        <taxon>Endozoicomonadaceae</taxon>
        <taxon>Endozoicomonas</taxon>
    </lineage>
</organism>
<proteinExistence type="predicted"/>
<name>A0A081NLS2_9GAMM</name>
<evidence type="ECO:0000313" key="2">
    <source>
        <dbReference type="Proteomes" id="UP000028073"/>
    </source>
</evidence>